<keyword evidence="1" id="KW-0812">Transmembrane</keyword>
<evidence type="ECO:0000313" key="3">
    <source>
        <dbReference type="Proteomes" id="UP000234667"/>
    </source>
</evidence>
<dbReference type="AlphaFoldDB" id="A0A2J5PH84"/>
<feature type="non-terminal residue" evidence="2">
    <location>
        <position position="54"/>
    </location>
</feature>
<organism evidence="2 3">
    <name type="scientific">Klebsiella michiganensis</name>
    <dbReference type="NCBI Taxonomy" id="1134687"/>
    <lineage>
        <taxon>Bacteria</taxon>
        <taxon>Pseudomonadati</taxon>
        <taxon>Pseudomonadota</taxon>
        <taxon>Gammaproteobacteria</taxon>
        <taxon>Enterobacterales</taxon>
        <taxon>Enterobacteriaceae</taxon>
        <taxon>Klebsiella/Raoultella group</taxon>
        <taxon>Klebsiella</taxon>
    </lineage>
</organism>
<reference evidence="2 3" key="2">
    <citation type="submission" date="2018-01" db="EMBL/GenBank/DDBJ databases">
        <title>Genomic study of Klebsiella pneumoniae.</title>
        <authorList>
            <person name="Yang Y."/>
            <person name="Bicalho R."/>
        </authorList>
    </citation>
    <scope>NUCLEOTIDE SEQUENCE [LARGE SCALE GENOMIC DNA]</scope>
    <source>
        <strain evidence="2 3">A10</strain>
    </source>
</reference>
<protein>
    <submittedName>
        <fullName evidence="2">MFS transporter</fullName>
    </submittedName>
</protein>
<keyword evidence="1" id="KW-0472">Membrane</keyword>
<comment type="caution">
    <text evidence="2">The sequence shown here is derived from an EMBL/GenBank/DDBJ whole genome shotgun (WGS) entry which is preliminary data.</text>
</comment>
<sequence>MTAQTSRRALQLRLWALFMFFFIPGLLMASWATRTPAIRDLLALSTAEMGIVLF</sequence>
<proteinExistence type="predicted"/>
<dbReference type="EMBL" id="PIDR01000880">
    <property type="protein sequence ID" value="PLO65403.1"/>
    <property type="molecule type" value="Genomic_DNA"/>
</dbReference>
<keyword evidence="1" id="KW-1133">Transmembrane helix</keyword>
<name>A0A2J5PH84_9ENTR</name>
<dbReference type="Proteomes" id="UP000234667">
    <property type="component" value="Unassembled WGS sequence"/>
</dbReference>
<feature type="transmembrane region" description="Helical" evidence="1">
    <location>
        <begin position="12"/>
        <end position="32"/>
    </location>
</feature>
<evidence type="ECO:0000313" key="2">
    <source>
        <dbReference type="EMBL" id="PLO65403.1"/>
    </source>
</evidence>
<gene>
    <name evidence="2" type="ORF">CWN49_23325</name>
</gene>
<accession>A0A2J5PH84</accession>
<reference evidence="2 3" key="1">
    <citation type="submission" date="2017-11" db="EMBL/GenBank/DDBJ databases">
        <authorList>
            <person name="Han C.G."/>
        </authorList>
    </citation>
    <scope>NUCLEOTIDE SEQUENCE [LARGE SCALE GENOMIC DNA]</scope>
    <source>
        <strain evidence="2 3">A10</strain>
    </source>
</reference>
<evidence type="ECO:0000256" key="1">
    <source>
        <dbReference type="SAM" id="Phobius"/>
    </source>
</evidence>